<accession>A0A1C4Z619</accession>
<dbReference type="STRING" id="121616.GA0070216_108190"/>
<dbReference type="Proteomes" id="UP000198797">
    <property type="component" value="Unassembled WGS sequence"/>
</dbReference>
<dbReference type="Gene3D" id="3.40.1350.120">
    <property type="match status" value="1"/>
</dbReference>
<feature type="region of interest" description="Disordered" evidence="1">
    <location>
        <begin position="1"/>
        <end position="38"/>
    </location>
</feature>
<reference evidence="3" key="1">
    <citation type="submission" date="2016-06" db="EMBL/GenBank/DDBJ databases">
        <authorList>
            <person name="Varghese N."/>
            <person name="Submissions Spin"/>
        </authorList>
    </citation>
    <scope>NUCLEOTIDE SEQUENCE [LARGE SCALE GENOMIC DNA]</scope>
    <source>
        <strain evidence="3">DSM 44100</strain>
    </source>
</reference>
<protein>
    <submittedName>
        <fullName evidence="2">Uncharacterized protein</fullName>
    </submittedName>
</protein>
<gene>
    <name evidence="2" type="ORF">GA0070216_108190</name>
</gene>
<dbReference type="AlphaFoldDB" id="A0A1C4Z619"/>
<proteinExistence type="predicted"/>
<sequence length="113" mass="12505">MDVASPAPGAGSAWSRRPTGLLQGSPIGPRTRISANEKPRERRVLELELELENECADRVAAAGYRVHQNPTRREISDARRATGDTGKPEKAPEYLIEGHAFDCYTPTIWRPLP</sequence>
<keyword evidence="3" id="KW-1185">Reference proteome</keyword>
<feature type="compositionally biased region" description="Low complexity" evidence="1">
    <location>
        <begin position="1"/>
        <end position="13"/>
    </location>
</feature>
<evidence type="ECO:0000256" key="1">
    <source>
        <dbReference type="SAM" id="MobiDB-lite"/>
    </source>
</evidence>
<feature type="region of interest" description="Disordered" evidence="1">
    <location>
        <begin position="67"/>
        <end position="91"/>
    </location>
</feature>
<organism evidence="2 3">
    <name type="scientific">Micromonospora matsumotoense</name>
    <dbReference type="NCBI Taxonomy" id="121616"/>
    <lineage>
        <taxon>Bacteria</taxon>
        <taxon>Bacillati</taxon>
        <taxon>Actinomycetota</taxon>
        <taxon>Actinomycetes</taxon>
        <taxon>Micromonosporales</taxon>
        <taxon>Micromonosporaceae</taxon>
        <taxon>Micromonospora</taxon>
    </lineage>
</organism>
<dbReference type="EMBL" id="FMCU01000008">
    <property type="protein sequence ID" value="SCF28410.1"/>
    <property type="molecule type" value="Genomic_DNA"/>
</dbReference>
<name>A0A1C4Z619_9ACTN</name>
<evidence type="ECO:0000313" key="2">
    <source>
        <dbReference type="EMBL" id="SCF28410.1"/>
    </source>
</evidence>
<evidence type="ECO:0000313" key="3">
    <source>
        <dbReference type="Proteomes" id="UP000198797"/>
    </source>
</evidence>
<feature type="compositionally biased region" description="Basic and acidic residues" evidence="1">
    <location>
        <begin position="71"/>
        <end position="91"/>
    </location>
</feature>